<proteinExistence type="predicted"/>
<dbReference type="Proteomes" id="UP000616151">
    <property type="component" value="Unassembled WGS sequence"/>
</dbReference>
<gene>
    <name evidence="1" type="ORF">JHL16_05745</name>
</gene>
<accession>A0ACC5QZL2</accession>
<sequence length="686" mass="74923">MSLNSSTARRGVSALAILSVIAVPAQAQDAGDETILDTIVVTGERIARSIFETASSVSVISGKEIEKNPQDQTAKEVINNVPNVYVPNNIGAGTIRGQAIEGPNTGVTAFYGGTVPRATINVDGRYVSYNELYFGDTSVWDVDSMEVFRGPQTTAQGANSIAGAFIIKTKDPTWTPEASLQGVISNRDGYRASFAGSTPLIKDQLAARVALDFYGRDSIVKFTNPAFDPGDADPDISVANGRAKLLWVPAAIPGFEAKLTYNHSESTGPQAESVPYPFKGYESNATAVVSWDNRTDTGILDMSYDTGRGVKLYNQTQYSVTDIERLYNPSNNGAAEIDQEDVSNETRATFDALAGRLTGVVGLFLRRTEADEALHFLGGIEFKDEKDSMGLYSEMTYRLTDRWSVTGGLRYQHDAMERNGTYVTSPVEFDETFDALLPKISVAYQLTPEVTVGALVNRGYNPGGVSLDTTRRIFVPFKQETVWNYELFGRASLLGDRLIVTGNLFYSDYYDGQRYSQTYIPDIDLTTSLTLNADRSHAYGFELGATWSVTDKFRLNGQAGVLRTEVTKFSDSSVDFEGNEFAKSPGYMLGAGFDWDVFERFNVGANIRHVDGYYSDDANTPAFAVDAYTIGNVNAAFQITDKMKLFGYVKNVLDEEAPTSIGGRGSVISATMLQPRAYGVGLRLDF</sequence>
<keyword evidence="2" id="KW-1185">Reference proteome</keyword>
<keyword evidence="1" id="KW-0675">Receptor</keyword>
<organism evidence="1 2">
    <name type="scientific">Taklimakanibacter albus</name>
    <dbReference type="NCBI Taxonomy" id="2800327"/>
    <lineage>
        <taxon>Bacteria</taxon>
        <taxon>Pseudomonadati</taxon>
        <taxon>Pseudomonadota</taxon>
        <taxon>Alphaproteobacteria</taxon>
        <taxon>Hyphomicrobiales</taxon>
        <taxon>Aestuariivirgaceae</taxon>
        <taxon>Taklimakanibacter</taxon>
    </lineage>
</organism>
<comment type="caution">
    <text evidence="1">The sequence shown here is derived from an EMBL/GenBank/DDBJ whole genome shotgun (WGS) entry which is preliminary data.</text>
</comment>
<reference evidence="1" key="1">
    <citation type="submission" date="2021-01" db="EMBL/GenBank/DDBJ databases">
        <authorList>
            <person name="Sun Q."/>
        </authorList>
    </citation>
    <scope>NUCLEOTIDE SEQUENCE</scope>
    <source>
        <strain evidence="1">YIM B02566</strain>
    </source>
</reference>
<evidence type="ECO:0000313" key="1">
    <source>
        <dbReference type="EMBL" id="MBK1865846.1"/>
    </source>
</evidence>
<protein>
    <submittedName>
        <fullName evidence="1">TonB-dependent receptor</fullName>
    </submittedName>
</protein>
<evidence type="ECO:0000313" key="2">
    <source>
        <dbReference type="Proteomes" id="UP000616151"/>
    </source>
</evidence>
<dbReference type="EMBL" id="JAENHL010000006">
    <property type="protein sequence ID" value="MBK1865846.1"/>
    <property type="molecule type" value="Genomic_DNA"/>
</dbReference>
<name>A0ACC5QZL2_9HYPH</name>